<name>A0ABW3MLB2_9PSEU</name>
<organism evidence="3 4">
    <name type="scientific">Kibdelosporangium lantanae</name>
    <dbReference type="NCBI Taxonomy" id="1497396"/>
    <lineage>
        <taxon>Bacteria</taxon>
        <taxon>Bacillati</taxon>
        <taxon>Actinomycetota</taxon>
        <taxon>Actinomycetes</taxon>
        <taxon>Pseudonocardiales</taxon>
        <taxon>Pseudonocardiaceae</taxon>
        <taxon>Kibdelosporangium</taxon>
    </lineage>
</organism>
<sequence>MTRFMTPVDLGLGAEPATARRKDPPAVHVRARIDTQLRALLEHEEGTRSGVDPEHLHQMRVTVRRL</sequence>
<feature type="domain" description="CHAD" evidence="2">
    <location>
        <begin position="32"/>
        <end position="66"/>
    </location>
</feature>
<comment type="caution">
    <text evidence="3">The sequence shown here is derived from an EMBL/GenBank/DDBJ whole genome shotgun (WGS) entry which is preliminary data.</text>
</comment>
<evidence type="ECO:0000259" key="2">
    <source>
        <dbReference type="Pfam" id="PF05235"/>
    </source>
</evidence>
<dbReference type="InterPro" id="IPR007899">
    <property type="entry name" value="CHAD_dom"/>
</dbReference>
<dbReference type="EMBL" id="JBHTIS010002847">
    <property type="protein sequence ID" value="MFD1050449.1"/>
    <property type="molecule type" value="Genomic_DNA"/>
</dbReference>
<dbReference type="InterPro" id="IPR038186">
    <property type="entry name" value="CHAD_dom_sf"/>
</dbReference>
<feature type="region of interest" description="Disordered" evidence="1">
    <location>
        <begin position="1"/>
        <end position="26"/>
    </location>
</feature>
<proteinExistence type="predicted"/>
<evidence type="ECO:0000313" key="3">
    <source>
        <dbReference type="EMBL" id="MFD1050449.1"/>
    </source>
</evidence>
<gene>
    <name evidence="3" type="ORF">ACFQ1S_35450</name>
</gene>
<keyword evidence="4" id="KW-1185">Reference proteome</keyword>
<evidence type="ECO:0000256" key="1">
    <source>
        <dbReference type="SAM" id="MobiDB-lite"/>
    </source>
</evidence>
<dbReference type="Pfam" id="PF05235">
    <property type="entry name" value="CHAD"/>
    <property type="match status" value="1"/>
</dbReference>
<dbReference type="Proteomes" id="UP001597045">
    <property type="component" value="Unassembled WGS sequence"/>
</dbReference>
<dbReference type="Gene3D" id="1.40.20.10">
    <property type="entry name" value="CHAD domain"/>
    <property type="match status" value="1"/>
</dbReference>
<evidence type="ECO:0000313" key="4">
    <source>
        <dbReference type="Proteomes" id="UP001597045"/>
    </source>
</evidence>
<protein>
    <submittedName>
        <fullName evidence="3">CHAD domain-containing protein</fullName>
    </submittedName>
</protein>
<accession>A0ABW3MLB2</accession>
<feature type="non-terminal residue" evidence="3">
    <location>
        <position position="66"/>
    </location>
</feature>
<reference evidence="4" key="1">
    <citation type="journal article" date="2019" name="Int. J. Syst. Evol. Microbiol.">
        <title>The Global Catalogue of Microorganisms (GCM) 10K type strain sequencing project: providing services to taxonomists for standard genome sequencing and annotation.</title>
        <authorList>
            <consortium name="The Broad Institute Genomics Platform"/>
            <consortium name="The Broad Institute Genome Sequencing Center for Infectious Disease"/>
            <person name="Wu L."/>
            <person name="Ma J."/>
        </authorList>
    </citation>
    <scope>NUCLEOTIDE SEQUENCE [LARGE SCALE GENOMIC DNA]</scope>
    <source>
        <strain evidence="4">JCM 31486</strain>
    </source>
</reference>